<proteinExistence type="predicted"/>
<dbReference type="Proteomes" id="UP000251995">
    <property type="component" value="Chromosome"/>
</dbReference>
<evidence type="ECO:0000313" key="4">
    <source>
        <dbReference type="EMBL" id="AXE40016.1"/>
    </source>
</evidence>
<dbReference type="SUPFAM" id="SSF46689">
    <property type="entry name" value="Homeodomain-like"/>
    <property type="match status" value="1"/>
</dbReference>
<evidence type="ECO:0000259" key="3">
    <source>
        <dbReference type="Pfam" id="PF02909"/>
    </source>
</evidence>
<dbReference type="AlphaFoldDB" id="A0A344UXL8"/>
<dbReference type="EMBL" id="CP025198">
    <property type="protein sequence ID" value="AXE40016.1"/>
    <property type="molecule type" value="Genomic_DNA"/>
</dbReference>
<accession>A0A344UXL8</accession>
<gene>
    <name evidence="4" type="ORF">JS278_02882</name>
</gene>
<dbReference type="Gene3D" id="1.10.10.60">
    <property type="entry name" value="Homeodomain-like"/>
    <property type="match status" value="1"/>
</dbReference>
<dbReference type="GO" id="GO:0045892">
    <property type="term" value="P:negative regulation of DNA-templated transcription"/>
    <property type="evidence" value="ECO:0007669"/>
    <property type="project" value="InterPro"/>
</dbReference>
<name>A0A344UXL8_9ACTN</name>
<evidence type="ECO:0000256" key="1">
    <source>
        <dbReference type="ARBA" id="ARBA00023015"/>
    </source>
</evidence>
<dbReference type="OrthoDB" id="3732465at2"/>
<keyword evidence="1" id="KW-0805">Transcription regulation</keyword>
<dbReference type="InterPro" id="IPR036271">
    <property type="entry name" value="Tet_transcr_reg_TetR-rel_C_sf"/>
</dbReference>
<evidence type="ECO:0000256" key="2">
    <source>
        <dbReference type="ARBA" id="ARBA00023163"/>
    </source>
</evidence>
<dbReference type="RefSeq" id="WP_114045798.1">
    <property type="nucleotide sequence ID" value="NZ_CP025198.1"/>
</dbReference>
<evidence type="ECO:0000313" key="5">
    <source>
        <dbReference type="Proteomes" id="UP000251995"/>
    </source>
</evidence>
<sequence length="243" mass="26509">MPRSLIDLLWRDSPGAPGRGRRGPKARYSTGDIVSKAIDVADAGGLDAVTVRRLGQALEMTAMSVYTHVNSRDDLLVLMADHTYAEMPKTSFGCSAWHTRARRVAEDNLALLSAHAWLLDIDDPRTVLGPGTIAKYDHELRIFDGTTFSDLHRDAALTFLLDFVRTSAGRIVRTTPMVQDFGAIWEQSAHRLANYLGDNFPLAQRVGGVAGEAMNAPYGAAQAWEFGLDRVIAGLAGFITQPN</sequence>
<protein>
    <recommendedName>
        <fullName evidence="3">Tetracycline repressor TetR C-terminal domain-containing protein</fullName>
    </recommendedName>
</protein>
<dbReference type="Pfam" id="PF02909">
    <property type="entry name" value="TetR_C_1"/>
    <property type="match status" value="1"/>
</dbReference>
<organism evidence="4 5">
    <name type="scientific">Acidipropionibacterium virtanenii</name>
    <dbReference type="NCBI Taxonomy" id="2057246"/>
    <lineage>
        <taxon>Bacteria</taxon>
        <taxon>Bacillati</taxon>
        <taxon>Actinomycetota</taxon>
        <taxon>Actinomycetes</taxon>
        <taxon>Propionibacteriales</taxon>
        <taxon>Propionibacteriaceae</taxon>
        <taxon>Acidipropionibacterium</taxon>
    </lineage>
</organism>
<keyword evidence="5" id="KW-1185">Reference proteome</keyword>
<dbReference type="InterPro" id="IPR004111">
    <property type="entry name" value="Repressor_TetR_C"/>
</dbReference>
<dbReference type="Gene3D" id="1.10.357.10">
    <property type="entry name" value="Tetracycline Repressor, domain 2"/>
    <property type="match status" value="1"/>
</dbReference>
<feature type="domain" description="Tetracycline repressor TetR C-terminal" evidence="3">
    <location>
        <begin position="96"/>
        <end position="236"/>
    </location>
</feature>
<keyword evidence="2" id="KW-0804">Transcription</keyword>
<dbReference type="InterPro" id="IPR009057">
    <property type="entry name" value="Homeodomain-like_sf"/>
</dbReference>
<dbReference type="SUPFAM" id="SSF48498">
    <property type="entry name" value="Tetracyclin repressor-like, C-terminal domain"/>
    <property type="match status" value="1"/>
</dbReference>
<reference evidence="4 5" key="1">
    <citation type="submission" date="2017-12" db="EMBL/GenBank/DDBJ databases">
        <title>The whole genome sequence of the Acidipropionibacterium virtanenii sp. nov. type strain JS278.</title>
        <authorList>
            <person name="Laine P."/>
            <person name="Deptula P."/>
            <person name="Varmanen P."/>
            <person name="Auvinen P."/>
        </authorList>
    </citation>
    <scope>NUCLEOTIDE SEQUENCE [LARGE SCALE GENOMIC DNA]</scope>
    <source>
        <strain evidence="4 5">JS278</strain>
    </source>
</reference>
<dbReference type="KEGG" id="acij:JS278_02882"/>